<dbReference type="SUPFAM" id="SSF50685">
    <property type="entry name" value="Barwin-like endoglucanases"/>
    <property type="match status" value="1"/>
</dbReference>
<dbReference type="VEuPathDB" id="FungiDB:MUCCIDRAFT_108827"/>
<dbReference type="STRING" id="747725.A0A168MID3"/>
<evidence type="ECO:0000256" key="2">
    <source>
        <dbReference type="SAM" id="SignalP"/>
    </source>
</evidence>
<evidence type="ECO:0000256" key="1">
    <source>
        <dbReference type="ARBA" id="ARBA00022729"/>
    </source>
</evidence>
<dbReference type="InterPro" id="IPR036908">
    <property type="entry name" value="RlpA-like_sf"/>
</dbReference>
<dbReference type="PANTHER" id="PTHR31836:SF28">
    <property type="entry name" value="SRCR DOMAIN-CONTAINING PROTEIN-RELATED"/>
    <property type="match status" value="1"/>
</dbReference>
<accession>A0A168MID3</accession>
<proteinExistence type="predicted"/>
<reference evidence="3 4" key="1">
    <citation type="submission" date="2015-06" db="EMBL/GenBank/DDBJ databases">
        <title>Expansion of signal transduction pathways in fungi by whole-genome duplication.</title>
        <authorList>
            <consortium name="DOE Joint Genome Institute"/>
            <person name="Corrochano L.M."/>
            <person name="Kuo A."/>
            <person name="Marcet-Houben M."/>
            <person name="Polaino S."/>
            <person name="Salamov A."/>
            <person name="Villalobos J.M."/>
            <person name="Alvarez M.I."/>
            <person name="Avalos J."/>
            <person name="Benito E.P."/>
            <person name="Benoit I."/>
            <person name="Burger G."/>
            <person name="Camino L.P."/>
            <person name="Canovas D."/>
            <person name="Cerda-Olmedo E."/>
            <person name="Cheng J.-F."/>
            <person name="Dominguez A."/>
            <person name="Elias M."/>
            <person name="Eslava A.P."/>
            <person name="Glaser F."/>
            <person name="Grimwood J."/>
            <person name="Gutierrez G."/>
            <person name="Heitman J."/>
            <person name="Henrissat B."/>
            <person name="Iturriaga E.A."/>
            <person name="Lang B.F."/>
            <person name="Lavin J.L."/>
            <person name="Lee S."/>
            <person name="Li W."/>
            <person name="Lindquist E."/>
            <person name="Lopez-Garcia S."/>
            <person name="Luque E.M."/>
            <person name="Marcos A.T."/>
            <person name="Martin J."/>
            <person name="Mccluskey K."/>
            <person name="Medina H.R."/>
            <person name="Miralles-Duran A."/>
            <person name="Miyazaki A."/>
            <person name="Munoz-Torres E."/>
            <person name="Oguiza J.A."/>
            <person name="Ohm R."/>
            <person name="Olmedo M."/>
            <person name="Orejas M."/>
            <person name="Ortiz-Castellanos L."/>
            <person name="Pisabarro A.G."/>
            <person name="Rodriguez-Romero J."/>
            <person name="Ruiz-Herrera J."/>
            <person name="Ruiz-Vazquez R."/>
            <person name="Sanz C."/>
            <person name="Schackwitz W."/>
            <person name="Schmutz J."/>
            <person name="Shahriari M."/>
            <person name="Shelest E."/>
            <person name="Silva-Franco F."/>
            <person name="Soanes D."/>
            <person name="Syed K."/>
            <person name="Tagua V.G."/>
            <person name="Talbot N.J."/>
            <person name="Thon M."/>
            <person name="De Vries R.P."/>
            <person name="Wiebenga A."/>
            <person name="Yadav J.S."/>
            <person name="Braun E.L."/>
            <person name="Baker S."/>
            <person name="Garre V."/>
            <person name="Horwitz B."/>
            <person name="Torres-Martinez S."/>
            <person name="Idnurm A."/>
            <person name="Herrera-Estrella A."/>
            <person name="Gabaldon T."/>
            <person name="Grigoriev I.V."/>
        </authorList>
    </citation>
    <scope>NUCLEOTIDE SEQUENCE [LARGE SCALE GENOMIC DNA]</scope>
    <source>
        <strain evidence="3 4">CBS 277.49</strain>
    </source>
</reference>
<evidence type="ECO:0000313" key="3">
    <source>
        <dbReference type="EMBL" id="OAD04983.1"/>
    </source>
</evidence>
<sequence>MLTVFRTLFGALLLFNLISVSFVVESRPIIDKRGVGHVVDIVANLFRGTGTFFHPVTEGGAIGSCGPVENDHSRICAMNIKQYGQASKKSPWCFLQLRVKHGGRSTVCTVTDCCPGCAEGMYMCSLDMTPQVFNDLAHPSVGVIPIEWCIRGYRGCT</sequence>
<keyword evidence="1 2" id="KW-0732">Signal</keyword>
<feature type="chain" id="PRO_5007898997" description="RlpA-like protein double-psi beta-barrel domain-containing protein" evidence="2">
    <location>
        <begin position="27"/>
        <end position="157"/>
    </location>
</feature>
<gene>
    <name evidence="3" type="ORF">MUCCIDRAFT_108827</name>
</gene>
<evidence type="ECO:0000313" key="4">
    <source>
        <dbReference type="Proteomes" id="UP000077051"/>
    </source>
</evidence>
<comment type="caution">
    <text evidence="3">The sequence shown here is derived from an EMBL/GenBank/DDBJ whole genome shotgun (WGS) entry which is preliminary data.</text>
</comment>
<dbReference type="Proteomes" id="UP000077051">
    <property type="component" value="Unassembled WGS sequence"/>
</dbReference>
<name>A0A168MID3_MUCCL</name>
<dbReference type="AlphaFoldDB" id="A0A168MID3"/>
<organism evidence="3 4">
    <name type="scientific">Mucor lusitanicus CBS 277.49</name>
    <dbReference type="NCBI Taxonomy" id="747725"/>
    <lineage>
        <taxon>Eukaryota</taxon>
        <taxon>Fungi</taxon>
        <taxon>Fungi incertae sedis</taxon>
        <taxon>Mucoromycota</taxon>
        <taxon>Mucoromycotina</taxon>
        <taxon>Mucoromycetes</taxon>
        <taxon>Mucorales</taxon>
        <taxon>Mucorineae</taxon>
        <taxon>Mucoraceae</taxon>
        <taxon>Mucor</taxon>
    </lineage>
</organism>
<feature type="signal peptide" evidence="2">
    <location>
        <begin position="1"/>
        <end position="26"/>
    </location>
</feature>
<protein>
    <recommendedName>
        <fullName evidence="5">RlpA-like protein double-psi beta-barrel domain-containing protein</fullName>
    </recommendedName>
</protein>
<dbReference type="InterPro" id="IPR051477">
    <property type="entry name" value="Expansin_CellWall"/>
</dbReference>
<dbReference type="OrthoDB" id="623670at2759"/>
<keyword evidence="4" id="KW-1185">Reference proteome</keyword>
<dbReference type="PANTHER" id="PTHR31836">
    <property type="match status" value="1"/>
</dbReference>
<dbReference type="EMBL" id="AMYB01000003">
    <property type="protein sequence ID" value="OAD04983.1"/>
    <property type="molecule type" value="Genomic_DNA"/>
</dbReference>
<dbReference type="CDD" id="cd22191">
    <property type="entry name" value="DPBB_RlpA_EXP_N-like"/>
    <property type="match status" value="1"/>
</dbReference>
<dbReference type="Gene3D" id="2.40.40.10">
    <property type="entry name" value="RlpA-like domain"/>
    <property type="match status" value="1"/>
</dbReference>
<evidence type="ECO:0008006" key="5">
    <source>
        <dbReference type="Google" id="ProtNLM"/>
    </source>
</evidence>